<keyword evidence="3 6" id="KW-0238">DNA-binding</keyword>
<sequence length="293" mass="33193">MSRYSMAQVVSLTGINSHTLRKWESRYDFLVPERTDTNIRFYTDAQLKKLLNISILRGQGVRLSAIGKMTDDEIHKMVADALIESDQDAEVKALVLSMINLDEQEFDNIIKSQILKNGILTTFTEVIYPFLHKVGVLWGINKIMPAQEHFVSNLIRQKICSAIDLLPIPPKNAPKIIMFLAEGENHEIGLLLAHFIAKQLGWRVYYLGQNVPYDNVKTMAELVSPNYLLTFFITTTPSVVEDKVLRLSSETKTPFLFSGSPVNFDPKNKDNMVTYLKSPGDLITVLEEELSSI</sequence>
<dbReference type="Pfam" id="PF13411">
    <property type="entry name" value="MerR_1"/>
    <property type="match status" value="1"/>
</dbReference>
<dbReference type="RefSeq" id="WP_072865097.1">
    <property type="nucleotide sequence ID" value="NZ_FQUX01000011.1"/>
</dbReference>
<dbReference type="GO" id="GO:0003700">
    <property type="term" value="F:DNA-binding transcription factor activity"/>
    <property type="evidence" value="ECO:0007669"/>
    <property type="project" value="InterPro"/>
</dbReference>
<dbReference type="SUPFAM" id="SSF46955">
    <property type="entry name" value="Putative DNA-binding domain"/>
    <property type="match status" value="1"/>
</dbReference>
<dbReference type="CDD" id="cd01104">
    <property type="entry name" value="HTH_MlrA-CarA"/>
    <property type="match status" value="1"/>
</dbReference>
<dbReference type="InterPro" id="IPR009061">
    <property type="entry name" value="DNA-bd_dom_put_sf"/>
</dbReference>
<evidence type="ECO:0000256" key="2">
    <source>
        <dbReference type="ARBA" id="ARBA00023015"/>
    </source>
</evidence>
<accession>A0A1M5GDW8</accession>
<organism evidence="6 7">
    <name type="scientific">Arenibacter palladensis</name>
    <dbReference type="NCBI Taxonomy" id="237373"/>
    <lineage>
        <taxon>Bacteria</taxon>
        <taxon>Pseudomonadati</taxon>
        <taxon>Bacteroidota</taxon>
        <taxon>Flavobacteriia</taxon>
        <taxon>Flavobacteriales</taxon>
        <taxon>Flavobacteriaceae</taxon>
        <taxon>Arenibacter</taxon>
    </lineage>
</organism>
<proteinExistence type="predicted"/>
<dbReference type="SMART" id="SM00422">
    <property type="entry name" value="HTH_MERR"/>
    <property type="match status" value="1"/>
</dbReference>
<feature type="domain" description="HTH merR-type" evidence="5">
    <location>
        <begin position="3"/>
        <end position="72"/>
    </location>
</feature>
<reference evidence="7" key="1">
    <citation type="submission" date="2016-11" db="EMBL/GenBank/DDBJ databases">
        <authorList>
            <person name="Varghese N."/>
            <person name="Submissions S."/>
        </authorList>
    </citation>
    <scope>NUCLEOTIDE SEQUENCE [LARGE SCALE GENOMIC DNA]</scope>
    <source>
        <strain evidence="7">DSM 17539</strain>
    </source>
</reference>
<dbReference type="InterPro" id="IPR003759">
    <property type="entry name" value="Cbl-bd_cap"/>
</dbReference>
<dbReference type="PROSITE" id="PS50937">
    <property type="entry name" value="HTH_MERR_2"/>
    <property type="match status" value="1"/>
</dbReference>
<keyword evidence="7" id="KW-1185">Reference proteome</keyword>
<dbReference type="Proteomes" id="UP000184406">
    <property type="component" value="Unassembled WGS sequence"/>
</dbReference>
<dbReference type="AlphaFoldDB" id="A0A1M5GDW8"/>
<keyword evidence="4" id="KW-0804">Transcription</keyword>
<dbReference type="EMBL" id="FQUX01000011">
    <property type="protein sequence ID" value="SHG01878.1"/>
    <property type="molecule type" value="Genomic_DNA"/>
</dbReference>
<dbReference type="OrthoDB" id="9800334at2"/>
<dbReference type="InterPro" id="IPR047057">
    <property type="entry name" value="MerR_fam"/>
</dbReference>
<dbReference type="GO" id="GO:0003677">
    <property type="term" value="F:DNA binding"/>
    <property type="evidence" value="ECO:0007669"/>
    <property type="project" value="UniProtKB-KW"/>
</dbReference>
<protein>
    <submittedName>
        <fullName evidence="6">DNA-binding transcriptional regulator, MerR family</fullName>
    </submittedName>
</protein>
<dbReference type="Gene3D" id="1.10.1240.10">
    <property type="entry name" value="Methionine synthase domain"/>
    <property type="match status" value="1"/>
</dbReference>
<evidence type="ECO:0000256" key="1">
    <source>
        <dbReference type="ARBA" id="ARBA00022491"/>
    </source>
</evidence>
<dbReference type="GO" id="GO:0046872">
    <property type="term" value="F:metal ion binding"/>
    <property type="evidence" value="ECO:0007669"/>
    <property type="project" value="InterPro"/>
</dbReference>
<dbReference type="InterPro" id="IPR000551">
    <property type="entry name" value="MerR-type_HTH_dom"/>
</dbReference>
<evidence type="ECO:0000313" key="7">
    <source>
        <dbReference type="Proteomes" id="UP000184406"/>
    </source>
</evidence>
<evidence type="ECO:0000313" key="6">
    <source>
        <dbReference type="EMBL" id="SHG01878.1"/>
    </source>
</evidence>
<name>A0A1M5GDW8_9FLAO</name>
<dbReference type="InterPro" id="IPR036594">
    <property type="entry name" value="Meth_synthase_dom"/>
</dbReference>
<keyword evidence="2" id="KW-0805">Transcription regulation</keyword>
<evidence type="ECO:0000259" key="5">
    <source>
        <dbReference type="PROSITE" id="PS50937"/>
    </source>
</evidence>
<dbReference type="GO" id="GO:0031419">
    <property type="term" value="F:cobalamin binding"/>
    <property type="evidence" value="ECO:0007669"/>
    <property type="project" value="InterPro"/>
</dbReference>
<keyword evidence="1" id="KW-0678">Repressor</keyword>
<gene>
    <name evidence="6" type="ORF">SAMN03080594_11115</name>
</gene>
<dbReference type="PANTHER" id="PTHR30204">
    <property type="entry name" value="REDOX-CYCLING DRUG-SENSING TRANSCRIPTIONAL ACTIVATOR SOXR"/>
    <property type="match status" value="1"/>
</dbReference>
<dbReference type="InterPro" id="IPR036724">
    <property type="entry name" value="Cobalamin-bd_sf"/>
</dbReference>
<dbReference type="Gene3D" id="1.10.1660.10">
    <property type="match status" value="1"/>
</dbReference>
<dbReference type="Gene3D" id="3.40.50.280">
    <property type="entry name" value="Cobalamin-binding domain"/>
    <property type="match status" value="1"/>
</dbReference>
<dbReference type="SUPFAM" id="SSF52242">
    <property type="entry name" value="Cobalamin (vitamin B12)-binding domain"/>
    <property type="match status" value="1"/>
</dbReference>
<dbReference type="PANTHER" id="PTHR30204:SF69">
    <property type="entry name" value="MERR-FAMILY TRANSCRIPTIONAL REGULATOR"/>
    <property type="match status" value="1"/>
</dbReference>
<evidence type="ECO:0000256" key="3">
    <source>
        <dbReference type="ARBA" id="ARBA00023125"/>
    </source>
</evidence>
<evidence type="ECO:0000256" key="4">
    <source>
        <dbReference type="ARBA" id="ARBA00023163"/>
    </source>
</evidence>
<dbReference type="Pfam" id="PF02607">
    <property type="entry name" value="B12-binding_2"/>
    <property type="match status" value="1"/>
</dbReference>